<evidence type="ECO:0000256" key="5">
    <source>
        <dbReference type="SAM" id="Phobius"/>
    </source>
</evidence>
<dbReference type="InterPro" id="IPR011547">
    <property type="entry name" value="SLC26A/SulP_dom"/>
</dbReference>
<feature type="transmembrane region" description="Helical" evidence="5">
    <location>
        <begin position="37"/>
        <end position="56"/>
    </location>
</feature>
<dbReference type="EMBL" id="UINC01073835">
    <property type="protein sequence ID" value="SVC10523.1"/>
    <property type="molecule type" value="Genomic_DNA"/>
</dbReference>
<evidence type="ECO:0000259" key="6">
    <source>
        <dbReference type="Pfam" id="PF00916"/>
    </source>
</evidence>
<protein>
    <recommendedName>
        <fullName evidence="6">SLC26A/SulP transporter domain-containing protein</fullName>
    </recommendedName>
</protein>
<proteinExistence type="predicted"/>
<sequence>MKWNLLSFRRDIYGGLTVAVVALPLALAFGIASAPGYMAESSGAIFVGFFSALPGGTPSQISGPTRPMTMVMASLKPRSPSRCVGYGCESGCR</sequence>
<feature type="domain" description="SLC26A/SulP transporter" evidence="6">
    <location>
        <begin position="8"/>
        <end position="74"/>
    </location>
</feature>
<accession>A0A382JH89</accession>
<gene>
    <name evidence="7" type="ORF">METZ01_LOCUS263377</name>
</gene>
<dbReference type="GO" id="GO:0016020">
    <property type="term" value="C:membrane"/>
    <property type="evidence" value="ECO:0007669"/>
    <property type="project" value="UniProtKB-SubCell"/>
</dbReference>
<evidence type="ECO:0000313" key="7">
    <source>
        <dbReference type="EMBL" id="SVC10523.1"/>
    </source>
</evidence>
<evidence type="ECO:0000256" key="1">
    <source>
        <dbReference type="ARBA" id="ARBA00004141"/>
    </source>
</evidence>
<keyword evidence="2 5" id="KW-0812">Transmembrane</keyword>
<keyword evidence="4 5" id="KW-0472">Membrane</keyword>
<feature type="transmembrane region" description="Helical" evidence="5">
    <location>
        <begin position="12"/>
        <end position="31"/>
    </location>
</feature>
<comment type="subcellular location">
    <subcellularLocation>
        <location evidence="1">Membrane</location>
        <topology evidence="1">Multi-pass membrane protein</topology>
    </subcellularLocation>
</comment>
<organism evidence="7">
    <name type="scientific">marine metagenome</name>
    <dbReference type="NCBI Taxonomy" id="408172"/>
    <lineage>
        <taxon>unclassified sequences</taxon>
        <taxon>metagenomes</taxon>
        <taxon>ecological metagenomes</taxon>
    </lineage>
</organism>
<dbReference type="Pfam" id="PF00916">
    <property type="entry name" value="Sulfate_transp"/>
    <property type="match status" value="1"/>
</dbReference>
<evidence type="ECO:0000256" key="4">
    <source>
        <dbReference type="ARBA" id="ARBA00023136"/>
    </source>
</evidence>
<name>A0A382JH89_9ZZZZ</name>
<dbReference type="AlphaFoldDB" id="A0A382JH89"/>
<evidence type="ECO:0000256" key="3">
    <source>
        <dbReference type="ARBA" id="ARBA00022989"/>
    </source>
</evidence>
<evidence type="ECO:0000256" key="2">
    <source>
        <dbReference type="ARBA" id="ARBA00022692"/>
    </source>
</evidence>
<reference evidence="7" key="1">
    <citation type="submission" date="2018-05" db="EMBL/GenBank/DDBJ databases">
        <authorList>
            <person name="Lanie J.A."/>
            <person name="Ng W.-L."/>
            <person name="Kazmierczak K.M."/>
            <person name="Andrzejewski T.M."/>
            <person name="Davidsen T.M."/>
            <person name="Wayne K.J."/>
            <person name="Tettelin H."/>
            <person name="Glass J.I."/>
            <person name="Rusch D."/>
            <person name="Podicherti R."/>
            <person name="Tsui H.-C.T."/>
            <person name="Winkler M.E."/>
        </authorList>
    </citation>
    <scope>NUCLEOTIDE SEQUENCE</scope>
</reference>
<keyword evidence="3 5" id="KW-1133">Transmembrane helix</keyword>